<evidence type="ECO:0000313" key="1">
    <source>
        <dbReference type="EMBL" id="PVD26666.1"/>
    </source>
</evidence>
<sequence>MPDVMSCDLSSGEVTLKSHAKFASLKLCRKKLPRALDSAPAPALSNKEIHIEGRVEKVRVDIGANYLIIDLVPFRFNTATKHSPCFREDRGRLQVRVMLHPKRWCQPLDEIQEYLYDKTLDIWTDFQSLKHCRPKRSGFQIPFESEHYWMMVSQRVFYSKR</sequence>
<proteinExistence type="predicted"/>
<organism evidence="1 2">
    <name type="scientific">Pomacea canaliculata</name>
    <name type="common">Golden apple snail</name>
    <dbReference type="NCBI Taxonomy" id="400727"/>
    <lineage>
        <taxon>Eukaryota</taxon>
        <taxon>Metazoa</taxon>
        <taxon>Spiralia</taxon>
        <taxon>Lophotrochozoa</taxon>
        <taxon>Mollusca</taxon>
        <taxon>Gastropoda</taxon>
        <taxon>Caenogastropoda</taxon>
        <taxon>Architaenioglossa</taxon>
        <taxon>Ampullarioidea</taxon>
        <taxon>Ampullariidae</taxon>
        <taxon>Pomacea</taxon>
    </lineage>
</organism>
<comment type="caution">
    <text evidence="1">The sequence shown here is derived from an EMBL/GenBank/DDBJ whole genome shotgun (WGS) entry which is preliminary data.</text>
</comment>
<name>A0A2T7NZT3_POMCA</name>
<accession>A0A2T7NZT3</accession>
<reference evidence="1 2" key="1">
    <citation type="submission" date="2018-04" db="EMBL/GenBank/DDBJ databases">
        <title>The genome of golden apple snail Pomacea canaliculata provides insight into stress tolerance and invasive adaptation.</title>
        <authorList>
            <person name="Liu C."/>
            <person name="Liu B."/>
            <person name="Ren Y."/>
            <person name="Zhang Y."/>
            <person name="Wang H."/>
            <person name="Li S."/>
            <person name="Jiang F."/>
            <person name="Yin L."/>
            <person name="Zhang G."/>
            <person name="Qian W."/>
            <person name="Fan W."/>
        </authorList>
    </citation>
    <scope>NUCLEOTIDE SEQUENCE [LARGE SCALE GENOMIC DNA]</scope>
    <source>
        <strain evidence="1">SZHN2017</strain>
        <tissue evidence="1">Muscle</tissue>
    </source>
</reference>
<gene>
    <name evidence="1" type="ORF">C0Q70_14344</name>
</gene>
<dbReference type="Proteomes" id="UP000245119">
    <property type="component" value="Linkage Group LG8"/>
</dbReference>
<evidence type="ECO:0000313" key="2">
    <source>
        <dbReference type="Proteomes" id="UP000245119"/>
    </source>
</evidence>
<keyword evidence="2" id="KW-1185">Reference proteome</keyword>
<dbReference type="AlphaFoldDB" id="A0A2T7NZT3"/>
<dbReference type="EMBL" id="PZQS01000008">
    <property type="protein sequence ID" value="PVD26666.1"/>
    <property type="molecule type" value="Genomic_DNA"/>
</dbReference>
<protein>
    <submittedName>
        <fullName evidence="1">Uncharacterized protein</fullName>
    </submittedName>
</protein>